<evidence type="ECO:0000313" key="4">
    <source>
        <dbReference type="EMBL" id="GAX73336.1"/>
    </source>
</evidence>
<dbReference type="GO" id="GO:0005509">
    <property type="term" value="F:calcium ion binding"/>
    <property type="evidence" value="ECO:0007669"/>
    <property type="project" value="InterPro"/>
</dbReference>
<evidence type="ECO:0000256" key="2">
    <source>
        <dbReference type="SAM" id="MobiDB-lite"/>
    </source>
</evidence>
<evidence type="ECO:0000256" key="1">
    <source>
        <dbReference type="ARBA" id="ARBA00022837"/>
    </source>
</evidence>
<name>A0A250WRK8_9CHLO</name>
<keyword evidence="5" id="KW-1185">Reference proteome</keyword>
<dbReference type="PROSITE" id="PS00018">
    <property type="entry name" value="EF_HAND_1"/>
    <property type="match status" value="1"/>
</dbReference>
<gene>
    <name evidence="4" type="ORF">CEUSTIGMA_g790.t1</name>
</gene>
<reference evidence="4 5" key="1">
    <citation type="submission" date="2017-08" db="EMBL/GenBank/DDBJ databases">
        <title>Acidophilic green algal genome provides insights into adaptation to an acidic environment.</title>
        <authorList>
            <person name="Hirooka S."/>
            <person name="Hirose Y."/>
            <person name="Kanesaki Y."/>
            <person name="Higuchi S."/>
            <person name="Fujiwara T."/>
            <person name="Onuma R."/>
            <person name="Era A."/>
            <person name="Ohbayashi R."/>
            <person name="Uzuka A."/>
            <person name="Nozaki H."/>
            <person name="Yoshikawa H."/>
            <person name="Miyagishima S.Y."/>
        </authorList>
    </citation>
    <scope>NUCLEOTIDE SEQUENCE [LARGE SCALE GENOMIC DNA]</scope>
    <source>
        <strain evidence="4 5">NIES-2499</strain>
    </source>
</reference>
<evidence type="ECO:0000313" key="5">
    <source>
        <dbReference type="Proteomes" id="UP000232323"/>
    </source>
</evidence>
<dbReference type="InterPro" id="IPR011992">
    <property type="entry name" value="EF-hand-dom_pair"/>
</dbReference>
<proteinExistence type="predicted"/>
<keyword evidence="1" id="KW-0106">Calcium</keyword>
<feature type="region of interest" description="Disordered" evidence="2">
    <location>
        <begin position="553"/>
        <end position="577"/>
    </location>
</feature>
<sequence length="614" mass="65423">MAKDGCRGPTMGKSLSIATSKLDVAVWQATTTGHHRRRSTRVIVGILSDEERSELDDLWALLVGRGTGDVLTHVHLEKAADVVLGKDNYKASDVKRALSLMDLNRNGVITHNEFLSFMIANQSASKDADTTMAAATTLGLRVAQGDVVIEDMITVGGMRLPDLILAYRRRTALEQQMIKMKEALKAKATDENMGGRKHAEEKASEDALVACKRPEEKGRAGAVGMGGKIKSMLKSLFGNAALPAGDSTFSSSSSSSVASVVKLPRLEPKYGRRSVKEAAEWGPASGMSNLNTAPLLMNNSSGQVSSPTGPSSYSQGSTLPLESAQYKIASAIGQGAKLSTEPSMRRPRRASMQGFPNSTIALSSPHNLPNINQPPHRQTSSALQFLGSPTGISNDSTVNVFSISDLLQEPAIEASSLISPQALRKKDSSRLGMYGEDENALVLDGRQQSKLGLGTHISCMEPEQQLKGADSVAPREKEYTNEVGIANAYSKRGSMLGSRSRRSSQVSFLNQFPLNVDMGALSEPPCTFVGMEPSSRTASGSGALSTDVLENTSDLPAKNGGNNVTTGEPSCCSPQPLRPREGPCNLVQGRRAGGTRSRRNSQMGYLGVPIDYVV</sequence>
<dbReference type="PROSITE" id="PS50222">
    <property type="entry name" value="EF_HAND_2"/>
    <property type="match status" value="1"/>
</dbReference>
<dbReference type="SUPFAM" id="SSF47473">
    <property type="entry name" value="EF-hand"/>
    <property type="match status" value="1"/>
</dbReference>
<dbReference type="InterPro" id="IPR002048">
    <property type="entry name" value="EF_hand_dom"/>
</dbReference>
<accession>A0A250WRK8</accession>
<dbReference type="AlphaFoldDB" id="A0A250WRK8"/>
<evidence type="ECO:0000259" key="3">
    <source>
        <dbReference type="PROSITE" id="PS50222"/>
    </source>
</evidence>
<protein>
    <recommendedName>
        <fullName evidence="3">EF-hand domain-containing protein</fullName>
    </recommendedName>
</protein>
<dbReference type="EMBL" id="BEGY01000003">
    <property type="protein sequence ID" value="GAX73336.1"/>
    <property type="molecule type" value="Genomic_DNA"/>
</dbReference>
<dbReference type="Proteomes" id="UP000232323">
    <property type="component" value="Unassembled WGS sequence"/>
</dbReference>
<feature type="region of interest" description="Disordered" evidence="2">
    <location>
        <begin position="292"/>
        <end position="318"/>
    </location>
</feature>
<dbReference type="OrthoDB" id="10679051at2759"/>
<dbReference type="InterPro" id="IPR018247">
    <property type="entry name" value="EF_Hand_1_Ca_BS"/>
</dbReference>
<feature type="domain" description="EF-hand" evidence="3">
    <location>
        <begin position="89"/>
        <end position="124"/>
    </location>
</feature>
<organism evidence="4 5">
    <name type="scientific">Chlamydomonas eustigma</name>
    <dbReference type="NCBI Taxonomy" id="1157962"/>
    <lineage>
        <taxon>Eukaryota</taxon>
        <taxon>Viridiplantae</taxon>
        <taxon>Chlorophyta</taxon>
        <taxon>core chlorophytes</taxon>
        <taxon>Chlorophyceae</taxon>
        <taxon>CS clade</taxon>
        <taxon>Chlamydomonadales</taxon>
        <taxon>Chlamydomonadaceae</taxon>
        <taxon>Chlamydomonas</taxon>
    </lineage>
</organism>
<feature type="compositionally biased region" description="Polar residues" evidence="2">
    <location>
        <begin position="553"/>
        <end position="568"/>
    </location>
</feature>
<comment type="caution">
    <text evidence="4">The sequence shown here is derived from an EMBL/GenBank/DDBJ whole genome shotgun (WGS) entry which is preliminary data.</text>
</comment>